<dbReference type="EMBL" id="CP022957">
    <property type="protein sequence ID" value="ASV29279.1"/>
    <property type="molecule type" value="Genomic_DNA"/>
</dbReference>
<accession>A0A223V355</accession>
<gene>
    <name evidence="1" type="ORF">CJ263_03050</name>
</gene>
<dbReference type="OrthoDB" id="711014at2"/>
<reference evidence="1 2" key="1">
    <citation type="submission" date="2017-08" db="EMBL/GenBank/DDBJ databases">
        <title>The complete genome sequence of Maribacter sp. B1, isolated from deep-sea sediment.</title>
        <authorList>
            <person name="Wu Y.-H."/>
            <person name="Cheng H."/>
            <person name="Xu X.-W."/>
        </authorList>
    </citation>
    <scope>NUCLEOTIDE SEQUENCE [LARGE SCALE GENOMIC DNA]</scope>
    <source>
        <strain evidence="1 2">B1</strain>
    </source>
</reference>
<keyword evidence="2" id="KW-1185">Reference proteome</keyword>
<name>A0A223V355_9FLAO</name>
<dbReference type="RefSeq" id="WP_094995912.1">
    <property type="nucleotide sequence ID" value="NZ_BMJL01000001.1"/>
</dbReference>
<sequence length="99" mass="11286">MPAHPKYLNPNFWSRFSKITAAILGSFMVTILLHLAIASWSDHVTVIITSTYSAFILWAILMIFTFLAKNGWKVWAIYLLISVLLLIIIYYGKSLNPIP</sequence>
<proteinExistence type="predicted"/>
<dbReference type="AlphaFoldDB" id="A0A223V355"/>
<dbReference type="Proteomes" id="UP000215244">
    <property type="component" value="Chromosome"/>
</dbReference>
<organism evidence="1 2">
    <name type="scientific">Maribacter cobaltidurans</name>
    <dbReference type="NCBI Taxonomy" id="1178778"/>
    <lineage>
        <taxon>Bacteria</taxon>
        <taxon>Pseudomonadati</taxon>
        <taxon>Bacteroidota</taxon>
        <taxon>Flavobacteriia</taxon>
        <taxon>Flavobacteriales</taxon>
        <taxon>Flavobacteriaceae</taxon>
        <taxon>Maribacter</taxon>
    </lineage>
</organism>
<evidence type="ECO:0000313" key="2">
    <source>
        <dbReference type="Proteomes" id="UP000215244"/>
    </source>
</evidence>
<protein>
    <submittedName>
        <fullName evidence="1">Uncharacterized protein</fullName>
    </submittedName>
</protein>
<evidence type="ECO:0000313" key="1">
    <source>
        <dbReference type="EMBL" id="ASV29279.1"/>
    </source>
</evidence>
<dbReference type="KEGG" id="marb:CJ263_03050"/>